<dbReference type="Proteomes" id="UP000220828">
    <property type="component" value="Unassembled WGS sequence"/>
</dbReference>
<accession>A0A2H3K8Y9</accession>
<proteinExistence type="predicted"/>
<name>A0A2H3K8Y9_9FLAO</name>
<gene>
    <name evidence="2" type="ORF">B0A77_13485</name>
</gene>
<keyword evidence="1" id="KW-1133">Transmembrane helix</keyword>
<comment type="caution">
    <text evidence="2">The sequence shown here is derived from an EMBL/GenBank/DDBJ whole genome shotgun (WGS) entry which is preliminary data.</text>
</comment>
<sequence length="176" mass="20448">MNRQERRAYEREQSKKPRRKIDWNKVKKSFKTILLVGFSFAVLIFCFSYYVITDQNNIRTSVAKEPQTTIAKVTFISGKGVRSAEYEYIINGRKYENSTFHSFNGNVGDEICIEYSIKEPNVSVYCNEKEMQSVKEDVILFSIEMLGFIILVSIVFILLQIIIGDKKLMAEITSRK</sequence>
<evidence type="ECO:0000256" key="1">
    <source>
        <dbReference type="SAM" id="Phobius"/>
    </source>
</evidence>
<protein>
    <recommendedName>
        <fullName evidence="4">DUF3592 domain-containing protein</fullName>
    </recommendedName>
</protein>
<evidence type="ECO:0000313" key="3">
    <source>
        <dbReference type="Proteomes" id="UP000220828"/>
    </source>
</evidence>
<dbReference type="OrthoDB" id="9972236at2"/>
<evidence type="ECO:0008006" key="4">
    <source>
        <dbReference type="Google" id="ProtNLM"/>
    </source>
</evidence>
<keyword evidence="1" id="KW-0812">Transmembrane</keyword>
<reference evidence="2 3" key="1">
    <citation type="submission" date="2017-09" db="EMBL/GenBank/DDBJ databases">
        <title>Whole genomes of Flavobacteriaceae.</title>
        <authorList>
            <person name="Stine C."/>
            <person name="Li C."/>
            <person name="Tadesse D."/>
        </authorList>
    </citation>
    <scope>NUCLEOTIDE SEQUENCE [LARGE SCALE GENOMIC DNA]</scope>
    <source>
        <strain evidence="2 3">ATCC 35036</strain>
    </source>
</reference>
<keyword evidence="1" id="KW-0472">Membrane</keyword>
<feature type="transmembrane region" description="Helical" evidence="1">
    <location>
        <begin position="33"/>
        <end position="52"/>
    </location>
</feature>
<dbReference type="AlphaFoldDB" id="A0A2H3K8Y9"/>
<feature type="transmembrane region" description="Helical" evidence="1">
    <location>
        <begin position="138"/>
        <end position="159"/>
    </location>
</feature>
<evidence type="ECO:0000313" key="2">
    <source>
        <dbReference type="EMBL" id="PDS22444.1"/>
    </source>
</evidence>
<dbReference type="RefSeq" id="WP_097554773.1">
    <property type="nucleotide sequence ID" value="NZ_PCMW01000091.1"/>
</dbReference>
<dbReference type="EMBL" id="PCMW01000091">
    <property type="protein sequence ID" value="PDS22444.1"/>
    <property type="molecule type" value="Genomic_DNA"/>
</dbReference>
<organism evidence="2 3">
    <name type="scientific">Flavobacterium branchiophilum</name>
    <dbReference type="NCBI Taxonomy" id="55197"/>
    <lineage>
        <taxon>Bacteria</taxon>
        <taxon>Pseudomonadati</taxon>
        <taxon>Bacteroidota</taxon>
        <taxon>Flavobacteriia</taxon>
        <taxon>Flavobacteriales</taxon>
        <taxon>Flavobacteriaceae</taxon>
        <taxon>Flavobacterium</taxon>
    </lineage>
</organism>